<keyword evidence="4" id="KW-1133">Transmembrane helix</keyword>
<keyword evidence="7" id="KW-1185">Reference proteome</keyword>
<sequence>MSPNISIVVPTRNRAYTLRRVVSSWLPQEGVTELIVVDDAGTDDTRTVVEGLRERAPHLAITYLRNEQRQGAAYSRMRGVREAANEFVLFCDDDDFLGPGYSATCRRKLEEGAAEVVSGRHFYRLPDEEIEAAIHRFGNGLLVQRPFDRLRFKVNTDARFEGDVQMPFTHGIFMTRRSLLLGYGLDAFYSKGNGFREESDVQMRAFLDGHRVLVTNEAHAVHLHPSEVATGGQRVDRFSRYYWTVYYTRYFFKKYFDASRKKLGIPYGQSTAMVLYALIEGYIFFIRPFVILPGRVVQALRR</sequence>
<evidence type="ECO:0000259" key="5">
    <source>
        <dbReference type="Pfam" id="PF00535"/>
    </source>
</evidence>
<reference evidence="6 7" key="1">
    <citation type="submission" date="2020-08" db="EMBL/GenBank/DDBJ databases">
        <title>Genomic Encyclopedia of Type Strains, Phase IV (KMG-IV): sequencing the most valuable type-strain genomes for metagenomic binning, comparative biology and taxonomic classification.</title>
        <authorList>
            <person name="Goeker M."/>
        </authorList>
    </citation>
    <scope>NUCLEOTIDE SEQUENCE [LARGE SCALE GENOMIC DNA]</scope>
    <source>
        <strain evidence="6 7">DSM 26723</strain>
    </source>
</reference>
<accession>A0A841HFA5</accession>
<dbReference type="PANTHER" id="PTHR43179">
    <property type="entry name" value="RHAMNOSYLTRANSFERASE WBBL"/>
    <property type="match status" value="1"/>
</dbReference>
<evidence type="ECO:0000313" key="6">
    <source>
        <dbReference type="EMBL" id="MBB6091254.1"/>
    </source>
</evidence>
<protein>
    <submittedName>
        <fullName evidence="6">Glycosyltransferase involved in cell wall biosynthesis</fullName>
    </submittedName>
</protein>
<keyword evidence="2" id="KW-0328">Glycosyltransferase</keyword>
<keyword evidence="4" id="KW-0812">Transmembrane</keyword>
<keyword evidence="3 6" id="KW-0808">Transferase</keyword>
<dbReference type="Pfam" id="PF00535">
    <property type="entry name" value="Glycos_transf_2"/>
    <property type="match status" value="1"/>
</dbReference>
<dbReference type="RefSeq" id="WP_184329066.1">
    <property type="nucleotide sequence ID" value="NZ_JACHHZ010000001.1"/>
</dbReference>
<gene>
    <name evidence="6" type="ORF">HNQ60_000100</name>
</gene>
<dbReference type="CDD" id="cd00761">
    <property type="entry name" value="Glyco_tranf_GTA_type"/>
    <property type="match status" value="1"/>
</dbReference>
<dbReference type="Gene3D" id="3.90.550.10">
    <property type="entry name" value="Spore Coat Polysaccharide Biosynthesis Protein SpsA, Chain A"/>
    <property type="match status" value="1"/>
</dbReference>
<dbReference type="AlphaFoldDB" id="A0A841HFA5"/>
<evidence type="ECO:0000256" key="4">
    <source>
        <dbReference type="SAM" id="Phobius"/>
    </source>
</evidence>
<name>A0A841HFA5_9GAMM</name>
<dbReference type="EMBL" id="JACHHZ010000001">
    <property type="protein sequence ID" value="MBB6091254.1"/>
    <property type="molecule type" value="Genomic_DNA"/>
</dbReference>
<keyword evidence="4" id="KW-0472">Membrane</keyword>
<evidence type="ECO:0000256" key="2">
    <source>
        <dbReference type="ARBA" id="ARBA00022676"/>
    </source>
</evidence>
<feature type="domain" description="Glycosyltransferase 2-like" evidence="5">
    <location>
        <begin position="6"/>
        <end position="179"/>
    </location>
</feature>
<dbReference type="InterPro" id="IPR001173">
    <property type="entry name" value="Glyco_trans_2-like"/>
</dbReference>
<dbReference type="Proteomes" id="UP000588068">
    <property type="component" value="Unassembled WGS sequence"/>
</dbReference>
<comment type="caution">
    <text evidence="6">The sequence shown here is derived from an EMBL/GenBank/DDBJ whole genome shotgun (WGS) entry which is preliminary data.</text>
</comment>
<dbReference type="GO" id="GO:0016757">
    <property type="term" value="F:glycosyltransferase activity"/>
    <property type="evidence" value="ECO:0007669"/>
    <property type="project" value="UniProtKB-KW"/>
</dbReference>
<feature type="transmembrane region" description="Helical" evidence="4">
    <location>
        <begin position="273"/>
        <end position="292"/>
    </location>
</feature>
<evidence type="ECO:0000313" key="7">
    <source>
        <dbReference type="Proteomes" id="UP000588068"/>
    </source>
</evidence>
<dbReference type="InterPro" id="IPR029044">
    <property type="entry name" value="Nucleotide-diphossugar_trans"/>
</dbReference>
<proteinExistence type="inferred from homology"/>
<dbReference type="SUPFAM" id="SSF53448">
    <property type="entry name" value="Nucleotide-diphospho-sugar transferases"/>
    <property type="match status" value="1"/>
</dbReference>
<dbReference type="PANTHER" id="PTHR43179:SF12">
    <property type="entry name" value="GALACTOFURANOSYLTRANSFERASE GLFT2"/>
    <property type="match status" value="1"/>
</dbReference>
<comment type="similarity">
    <text evidence="1">Belongs to the glycosyltransferase 2 family.</text>
</comment>
<evidence type="ECO:0000256" key="3">
    <source>
        <dbReference type="ARBA" id="ARBA00022679"/>
    </source>
</evidence>
<organism evidence="6 7">
    <name type="scientific">Povalibacter uvarum</name>
    <dbReference type="NCBI Taxonomy" id="732238"/>
    <lineage>
        <taxon>Bacteria</taxon>
        <taxon>Pseudomonadati</taxon>
        <taxon>Pseudomonadota</taxon>
        <taxon>Gammaproteobacteria</taxon>
        <taxon>Steroidobacterales</taxon>
        <taxon>Steroidobacteraceae</taxon>
        <taxon>Povalibacter</taxon>
    </lineage>
</organism>
<evidence type="ECO:0000256" key="1">
    <source>
        <dbReference type="ARBA" id="ARBA00006739"/>
    </source>
</evidence>